<evidence type="ECO:0000259" key="3">
    <source>
        <dbReference type="PROSITE" id="PS51231"/>
    </source>
</evidence>
<dbReference type="Pfam" id="PF06371">
    <property type="entry name" value="Drf_GBD"/>
    <property type="match status" value="1"/>
</dbReference>
<dbReference type="AlphaFoldDB" id="A0A1C9TA40"/>
<reference evidence="6" key="1">
    <citation type="journal article" date="2008" name="Biol. Bull.">
        <title>cDNA sequences for transcription factors and signaling proteins of the hemichordate Saccoglossus kowalevskii: efficacy of the expressed sequence tag (EST) approach for evolutionary and developmental studies of a new organism.</title>
        <authorList>
            <person name="Freeman R.M. Jr."/>
            <person name="Wu M."/>
            <person name="Cordonnier-Pratt M.M."/>
            <person name="Pratt L.H."/>
            <person name="Gruber C.E."/>
            <person name="Smith M."/>
            <person name="Lander E.S."/>
            <person name="Stange-Thomann N."/>
            <person name="Lowe C.J."/>
            <person name="Gerhart J."/>
            <person name="Kirschner M."/>
        </authorList>
    </citation>
    <scope>NUCLEOTIDE SEQUENCE</scope>
</reference>
<dbReference type="PANTHER" id="PTHR45725">
    <property type="entry name" value="FORMIN HOMOLOGY 2 FAMILY MEMBER"/>
    <property type="match status" value="1"/>
</dbReference>
<dbReference type="SMART" id="SM01140">
    <property type="entry name" value="Drf_GBD"/>
    <property type="match status" value="1"/>
</dbReference>
<feature type="domain" description="GBD/FH3" evidence="4">
    <location>
        <begin position="40"/>
        <end position="411"/>
    </location>
</feature>
<feature type="region of interest" description="Disordered" evidence="2">
    <location>
        <begin position="511"/>
        <end position="605"/>
    </location>
</feature>
<dbReference type="Pfam" id="PF02181">
    <property type="entry name" value="FH2"/>
    <property type="match status" value="1"/>
</dbReference>
<evidence type="ECO:0000256" key="2">
    <source>
        <dbReference type="SAM" id="MobiDB-lite"/>
    </source>
</evidence>
<dbReference type="InterPro" id="IPR016024">
    <property type="entry name" value="ARM-type_fold"/>
</dbReference>
<dbReference type="GO" id="GO:0031267">
    <property type="term" value="F:small GTPase binding"/>
    <property type="evidence" value="ECO:0007669"/>
    <property type="project" value="InterPro"/>
</dbReference>
<dbReference type="InterPro" id="IPR014768">
    <property type="entry name" value="GBD/FH3_dom"/>
</dbReference>
<feature type="coiled-coil region" evidence="1">
    <location>
        <begin position="426"/>
        <end position="495"/>
    </location>
</feature>
<feature type="domain" description="DAD" evidence="3">
    <location>
        <begin position="1013"/>
        <end position="1045"/>
    </location>
</feature>
<dbReference type="SUPFAM" id="SSF48371">
    <property type="entry name" value="ARM repeat"/>
    <property type="match status" value="1"/>
</dbReference>
<name>A0A1C9TA40_SACKO</name>
<keyword evidence="1" id="KW-0175">Coiled coil</keyword>
<proteinExistence type="evidence at transcript level"/>
<dbReference type="FunFam" id="1.25.10.10:FF:000012">
    <property type="entry name" value="Dishevelled associated activator of morphogenesis 2"/>
    <property type="match status" value="1"/>
</dbReference>
<dbReference type="OrthoDB" id="1104827at2759"/>
<dbReference type="PRINTS" id="PR01217">
    <property type="entry name" value="PRICHEXTENSN"/>
</dbReference>
<evidence type="ECO:0000259" key="5">
    <source>
        <dbReference type="PROSITE" id="PS51444"/>
    </source>
</evidence>
<dbReference type="Gene3D" id="1.20.58.2220">
    <property type="entry name" value="Formin, FH2 domain"/>
    <property type="match status" value="1"/>
</dbReference>
<organism evidence="6">
    <name type="scientific">Saccoglossus kowalevskii</name>
    <name type="common">Acorn worm</name>
    <dbReference type="NCBI Taxonomy" id="10224"/>
    <lineage>
        <taxon>Eukaryota</taxon>
        <taxon>Metazoa</taxon>
        <taxon>Hemichordata</taxon>
        <taxon>Enteropneusta</taxon>
        <taxon>Harrimaniidae</taxon>
        <taxon>Saccoglossus</taxon>
    </lineage>
</organism>
<evidence type="ECO:0000259" key="4">
    <source>
        <dbReference type="PROSITE" id="PS51232"/>
    </source>
</evidence>
<evidence type="ECO:0000313" key="6">
    <source>
        <dbReference type="EMBL" id="AOR07005.1"/>
    </source>
</evidence>
<dbReference type="InterPro" id="IPR051425">
    <property type="entry name" value="Formin_Homology"/>
</dbReference>
<dbReference type="InterPro" id="IPR011989">
    <property type="entry name" value="ARM-like"/>
</dbReference>
<dbReference type="EMBL" id="KU553307">
    <property type="protein sequence ID" value="AOR07005.1"/>
    <property type="molecule type" value="mRNA"/>
</dbReference>
<dbReference type="InterPro" id="IPR015425">
    <property type="entry name" value="FH2_Formin"/>
</dbReference>
<feature type="compositionally biased region" description="Pro residues" evidence="2">
    <location>
        <begin position="527"/>
        <end position="545"/>
    </location>
</feature>
<feature type="non-terminal residue" evidence="6">
    <location>
        <position position="1055"/>
    </location>
</feature>
<dbReference type="Gene3D" id="1.10.238.150">
    <property type="entry name" value="Formin, FH3 diaphanous domain"/>
    <property type="match status" value="1"/>
</dbReference>
<accession>A0A1C9TA40</accession>
<dbReference type="InterPro" id="IPR042201">
    <property type="entry name" value="FH2_Formin_sf"/>
</dbReference>
<dbReference type="PANTHER" id="PTHR45725:SF1">
    <property type="entry name" value="DISHEVELLED ASSOCIATED ACTIVATOR OF MORPHOGENESIS, ISOFORM D"/>
    <property type="match status" value="1"/>
</dbReference>
<dbReference type="InterPro" id="IPR010473">
    <property type="entry name" value="GTPase-bd"/>
</dbReference>
<dbReference type="GO" id="GO:0030036">
    <property type="term" value="P:actin cytoskeleton organization"/>
    <property type="evidence" value="ECO:0007669"/>
    <property type="project" value="InterPro"/>
</dbReference>
<dbReference type="PROSITE" id="PS51231">
    <property type="entry name" value="DAD"/>
    <property type="match status" value="1"/>
</dbReference>
<dbReference type="Gene3D" id="1.25.10.10">
    <property type="entry name" value="Leucine-rich Repeat Variant"/>
    <property type="match status" value="1"/>
</dbReference>
<feature type="domain" description="FH2" evidence="5">
    <location>
        <begin position="598"/>
        <end position="993"/>
    </location>
</feature>
<dbReference type="SMART" id="SM00498">
    <property type="entry name" value="FH2"/>
    <property type="match status" value="1"/>
</dbReference>
<protein>
    <submittedName>
        <fullName evidence="6">Disheveled-associated activator of morphogenesis 1/2-like protein</fullName>
    </submittedName>
</protein>
<dbReference type="SMART" id="SM01139">
    <property type="entry name" value="Drf_FH3"/>
    <property type="match status" value="1"/>
</dbReference>
<sequence length="1055" mass="119937">MPRKRRSGGWCGCFGGGDDIPEITYGVDNGIQLQPMELSSPMPPIEELNAKFAELVDELDLSAVHREAMFNLPAEKKWQIYCSKKKEQEDPSSTSWPDNYIDRLNSMSTLTLIAPDDEEIEVRSKLVDGLKTALRTQPMRFVTRFIELDGLTCLLNFLSKMDYDTLESPIHTSIIGCIKALMNNSHGRQHVLSHPHSINAIAESLSSDSIKTKTAVLEILGAVCLVPNGHKKVLQAMSHYQKYAAERTRFQTVINDLDKSTGKYREEVNLKTTIMSFVNAALKYGAGEDNLEFRVHLRYELLMLGIQPIIDKLRKHENATLDRHLDFFEMVRNEDERELSKRFDTVHIDTRSATSMFELLRKKLAHTAAYPHLLSLLEHFLLLPRNSSSPHYWMLIDRLVQQVVLQYENGEDPDVAPLELNTNQLMERMANEDEVLKKQSEEFEKEREEMRAQLEKVERECEARAEEKEELMNALNQMKANLERETSALIDAKHQNDLLSNELTNVRVAASQGGPLPESSVGVQSGIPPPPTFQPAPPPPPPGPGPILLQTGLPPPPPPPPPSFGAAPPPPPPPGAPPPPGGPPLYSSSMNNAFPQRRKDLPKPDTALKSFNWSKMPERDAVGTLWQDLDESKAVKVIDLDEFQKTFSAYQRTKVEDDEMTIIKPKAKELSVIDGRRAQNCIILLSKLKMTNDEIAKALMSMDQKEDIPKDMLEQLLKYVPTAEEVSLLEEHKHEIDQMARADRFLFELSKITHYEQRLKALFYKKKFAERMAECKPKVEAVLHASKEVIKSKRLHKLLEVVLAVGNYMNRGQRGNAVGFKVSSLNKIIDTKSSIDRSITLLHFIIETLQKKLPDVYKLEDEIPHVHQAAKVSLIELEKEITVLKVGLKGCVTELEFQKNRLNPRSDKFVPVMSDFVTVATLRCSELQDLVTSMKDKYAKTLKHYGEDTKIPPDEFFGVFDVFLQSFSEAKVDNENYKKKKAEEEKRRRLEIERLEKEKQRRASKQGKQGRKDGNKEGEFDDLISALKTGDVFGEDIAKLRKNRKRQVPSKKKKK</sequence>
<dbReference type="Pfam" id="PF06367">
    <property type="entry name" value="Drf_FH3"/>
    <property type="match status" value="1"/>
</dbReference>
<dbReference type="InterPro" id="IPR010472">
    <property type="entry name" value="FH3_dom"/>
</dbReference>
<evidence type="ECO:0000256" key="1">
    <source>
        <dbReference type="SAM" id="Coils"/>
    </source>
</evidence>
<dbReference type="SUPFAM" id="SSF101447">
    <property type="entry name" value="Formin homology 2 domain (FH2 domain)"/>
    <property type="match status" value="1"/>
</dbReference>
<reference evidence="6" key="2">
    <citation type="submission" date="2016-01" db="EMBL/GenBank/DDBJ databases">
        <authorList>
            <person name="Oliw E.H."/>
        </authorList>
    </citation>
    <scope>NUCLEOTIDE SEQUENCE</scope>
</reference>
<dbReference type="PROSITE" id="PS51444">
    <property type="entry name" value="FH2"/>
    <property type="match status" value="1"/>
</dbReference>
<dbReference type="PROSITE" id="PS51232">
    <property type="entry name" value="GBD_FH3"/>
    <property type="match status" value="1"/>
</dbReference>
<feature type="compositionally biased region" description="Pro residues" evidence="2">
    <location>
        <begin position="553"/>
        <end position="583"/>
    </location>
</feature>
<dbReference type="InterPro" id="IPR014767">
    <property type="entry name" value="DAD_dom"/>
</dbReference>
<dbReference type="GO" id="GO:0003779">
    <property type="term" value="F:actin binding"/>
    <property type="evidence" value="ECO:0007669"/>
    <property type="project" value="InterPro"/>
</dbReference>
<feature type="region of interest" description="Disordered" evidence="2">
    <location>
        <begin position="993"/>
        <end position="1020"/>
    </location>
</feature>